<accession>M1DJX9</accession>
<reference evidence="1" key="2">
    <citation type="submission" date="2015-06" db="UniProtKB">
        <authorList>
            <consortium name="EnsemblPlants"/>
        </authorList>
    </citation>
    <scope>IDENTIFICATION</scope>
    <source>
        <strain evidence="1">DM1-3 516 R44</strain>
    </source>
</reference>
<dbReference type="PaxDb" id="4113-PGSC0003DMT400090227"/>
<dbReference type="AlphaFoldDB" id="M1DJX9"/>
<name>M1DJX9_SOLTU</name>
<evidence type="ECO:0000313" key="2">
    <source>
        <dbReference type="Proteomes" id="UP000011115"/>
    </source>
</evidence>
<dbReference type="Proteomes" id="UP000011115">
    <property type="component" value="Unassembled WGS sequence"/>
</dbReference>
<sequence>MNYTSPIGESPTRSATATKTAVWILTLTEAPLKLGELDKHSADHRVAERIQIMSPNGYAKNDVVVIPVSSTDIRRIEDEYLKDQAKKKQKEAQSTKFRHAKASLLTLAPEPTAVTIFRTPITQTSLIRMGQLTYSTDRRAAKLKTSIPALKVAITDLRYDVDQLKATILCMVFITVEIINMPEIHSATIRNEDRIEQTAKSE</sequence>
<dbReference type="EnsemblPlants" id="PGSC0003DMT400090227">
    <property type="protein sequence ID" value="PGSC0003DMT400090227"/>
    <property type="gene ID" value="PGSC0003DMG400039798"/>
</dbReference>
<protein>
    <recommendedName>
        <fullName evidence="3">Integrase core domain containing protein</fullName>
    </recommendedName>
</protein>
<organism evidence="1 2">
    <name type="scientific">Solanum tuberosum</name>
    <name type="common">Potato</name>
    <dbReference type="NCBI Taxonomy" id="4113"/>
    <lineage>
        <taxon>Eukaryota</taxon>
        <taxon>Viridiplantae</taxon>
        <taxon>Streptophyta</taxon>
        <taxon>Embryophyta</taxon>
        <taxon>Tracheophyta</taxon>
        <taxon>Spermatophyta</taxon>
        <taxon>Magnoliopsida</taxon>
        <taxon>eudicotyledons</taxon>
        <taxon>Gunneridae</taxon>
        <taxon>Pentapetalae</taxon>
        <taxon>asterids</taxon>
        <taxon>lamiids</taxon>
        <taxon>Solanales</taxon>
        <taxon>Solanaceae</taxon>
        <taxon>Solanoideae</taxon>
        <taxon>Solaneae</taxon>
        <taxon>Solanum</taxon>
    </lineage>
</organism>
<dbReference type="InParanoid" id="M1DJX9"/>
<dbReference type="Gramene" id="PGSC0003DMT400090227">
    <property type="protein sequence ID" value="PGSC0003DMT400090227"/>
    <property type="gene ID" value="PGSC0003DMG400039798"/>
</dbReference>
<reference evidence="2" key="1">
    <citation type="journal article" date="2011" name="Nature">
        <title>Genome sequence and analysis of the tuber crop potato.</title>
        <authorList>
            <consortium name="The Potato Genome Sequencing Consortium"/>
        </authorList>
    </citation>
    <scope>NUCLEOTIDE SEQUENCE [LARGE SCALE GENOMIC DNA]</scope>
    <source>
        <strain evidence="2">cv. DM1-3 516 R44</strain>
    </source>
</reference>
<evidence type="ECO:0008006" key="3">
    <source>
        <dbReference type="Google" id="ProtNLM"/>
    </source>
</evidence>
<proteinExistence type="predicted"/>
<dbReference type="HOGENOM" id="CLU_1443381_0_0_1"/>
<keyword evidence="2" id="KW-1185">Reference proteome</keyword>
<evidence type="ECO:0000313" key="1">
    <source>
        <dbReference type="EnsemblPlants" id="PGSC0003DMT400090227"/>
    </source>
</evidence>